<dbReference type="Proteomes" id="UP001362999">
    <property type="component" value="Unassembled WGS sequence"/>
</dbReference>
<name>A0AAW0A8Q0_9AGAR</name>
<gene>
    <name evidence="2" type="ORF">R3P38DRAFT_3215204</name>
</gene>
<feature type="compositionally biased region" description="Basic residues" evidence="1">
    <location>
        <begin position="355"/>
        <end position="364"/>
    </location>
</feature>
<reference evidence="2 3" key="1">
    <citation type="journal article" date="2024" name="J Genomics">
        <title>Draft genome sequencing and assembly of Favolaschia claudopus CIRM-BRFM 2984 isolated from oak limbs.</title>
        <authorList>
            <person name="Navarro D."/>
            <person name="Drula E."/>
            <person name="Chaduli D."/>
            <person name="Cazenave R."/>
            <person name="Ahrendt S."/>
            <person name="Wang J."/>
            <person name="Lipzen A."/>
            <person name="Daum C."/>
            <person name="Barry K."/>
            <person name="Grigoriev I.V."/>
            <person name="Favel A."/>
            <person name="Rosso M.N."/>
            <person name="Martin F."/>
        </authorList>
    </citation>
    <scope>NUCLEOTIDE SEQUENCE [LARGE SCALE GENOMIC DNA]</scope>
    <source>
        <strain evidence="2 3">CIRM-BRFM 2984</strain>
    </source>
</reference>
<evidence type="ECO:0000313" key="2">
    <source>
        <dbReference type="EMBL" id="KAK7005501.1"/>
    </source>
</evidence>
<feature type="region of interest" description="Disordered" evidence="1">
    <location>
        <begin position="320"/>
        <end position="506"/>
    </location>
</feature>
<feature type="compositionally biased region" description="Basic and acidic residues" evidence="1">
    <location>
        <begin position="409"/>
        <end position="441"/>
    </location>
</feature>
<feature type="region of interest" description="Disordered" evidence="1">
    <location>
        <begin position="193"/>
        <end position="221"/>
    </location>
</feature>
<protein>
    <submittedName>
        <fullName evidence="2">Uncharacterized protein</fullName>
    </submittedName>
</protein>
<feature type="compositionally biased region" description="Basic residues" evidence="1">
    <location>
        <begin position="476"/>
        <end position="490"/>
    </location>
</feature>
<evidence type="ECO:0000256" key="1">
    <source>
        <dbReference type="SAM" id="MobiDB-lite"/>
    </source>
</evidence>
<organism evidence="2 3">
    <name type="scientific">Favolaschia claudopus</name>
    <dbReference type="NCBI Taxonomy" id="2862362"/>
    <lineage>
        <taxon>Eukaryota</taxon>
        <taxon>Fungi</taxon>
        <taxon>Dikarya</taxon>
        <taxon>Basidiomycota</taxon>
        <taxon>Agaricomycotina</taxon>
        <taxon>Agaricomycetes</taxon>
        <taxon>Agaricomycetidae</taxon>
        <taxon>Agaricales</taxon>
        <taxon>Marasmiineae</taxon>
        <taxon>Mycenaceae</taxon>
        <taxon>Favolaschia</taxon>
    </lineage>
</organism>
<keyword evidence="3" id="KW-1185">Reference proteome</keyword>
<feature type="region of interest" description="Disordered" evidence="1">
    <location>
        <begin position="59"/>
        <end position="81"/>
    </location>
</feature>
<dbReference type="AlphaFoldDB" id="A0AAW0A8Q0"/>
<accession>A0AAW0A8Q0</accession>
<dbReference type="EMBL" id="JAWWNJ010000078">
    <property type="protein sequence ID" value="KAK7005501.1"/>
    <property type="molecule type" value="Genomic_DNA"/>
</dbReference>
<comment type="caution">
    <text evidence="2">The sequence shown here is derived from an EMBL/GenBank/DDBJ whole genome shotgun (WGS) entry which is preliminary data.</text>
</comment>
<evidence type="ECO:0000313" key="3">
    <source>
        <dbReference type="Proteomes" id="UP001362999"/>
    </source>
</evidence>
<feature type="compositionally biased region" description="Basic and acidic residues" evidence="1">
    <location>
        <begin position="325"/>
        <end position="351"/>
    </location>
</feature>
<proteinExistence type="predicted"/>
<feature type="compositionally biased region" description="Polar residues" evidence="1">
    <location>
        <begin position="212"/>
        <end position="221"/>
    </location>
</feature>
<sequence length="506" mass="54807">MSARSNSNSTDTYIFPSSFDLSSVDFSGYGEYDDTTASAASSLPTPDWSAFNFDASLPEDVRFPNPSPRDNSEEEFPLSPFTPFDWNSSQFRDVNSTFETNTRRADAALAAIQSRTPELAPARPFAQTTIANLPRGPAPSLHAAASTPVDDPLGSIRLRHFGALDCSKVTLGDAKTQQPNGALRITRMVAERRARAVPADSDSEDEGDENAPASNGAASTKTNFGSGDALIKLASAAVDLQPFFAPFGQKGLAWQGLADQLKKDKMFRNTSISGVTVQRKVENLVAFKKQKAEAQQSHRQGDLRGITIAALLEGLEDQYDQAKGQSDENKAKIKKKADEDRIGGEAIREASKVAFSRKSKKRARSPTPPASDDDDATDTESASAPSHASRVTASPSVEIFGSGGMEQTAKGEEAKGKEKDEMKGKGKWEEPAPKRPRRDNPVTHQRQALAPRLRRGGLAALAPHLRQSHSLSGLRPKPRCGFRGPRRRTAARFARERRAAPRGHTP</sequence>